<protein>
    <submittedName>
        <fullName evidence="2">Uncharacterized protein</fullName>
    </submittedName>
</protein>
<dbReference type="Proteomes" id="UP001219525">
    <property type="component" value="Unassembled WGS sequence"/>
</dbReference>
<feature type="compositionally biased region" description="Polar residues" evidence="1">
    <location>
        <begin position="172"/>
        <end position="190"/>
    </location>
</feature>
<sequence>MLEKHAEDALMSGGGHFLFSQPLFLSYVLNSFDYSYLRSANNFSPPSQPPPYTRTSPNAVSPPYRSPRRCPSNRLLEDRSNIDRDAEEERAAQREKERERVLALQDTPSRRHRRTPNRTQNENRDVSPTPPVCTLKMVHNYFYQRHLILNIPLGLDLTSANPAGIARTFNRTRTSNIHPSPNKAQQQGNQAPPPLLQGVSSRTEG</sequence>
<feature type="region of interest" description="Disordered" evidence="1">
    <location>
        <begin position="172"/>
        <end position="205"/>
    </location>
</feature>
<dbReference type="AlphaFoldDB" id="A0AAD6YAL6"/>
<organism evidence="2 3">
    <name type="scientific">Mycena pura</name>
    <dbReference type="NCBI Taxonomy" id="153505"/>
    <lineage>
        <taxon>Eukaryota</taxon>
        <taxon>Fungi</taxon>
        <taxon>Dikarya</taxon>
        <taxon>Basidiomycota</taxon>
        <taxon>Agaricomycotina</taxon>
        <taxon>Agaricomycetes</taxon>
        <taxon>Agaricomycetidae</taxon>
        <taxon>Agaricales</taxon>
        <taxon>Marasmiineae</taxon>
        <taxon>Mycenaceae</taxon>
        <taxon>Mycena</taxon>
    </lineage>
</organism>
<evidence type="ECO:0000313" key="2">
    <source>
        <dbReference type="EMBL" id="KAJ7205958.1"/>
    </source>
</evidence>
<reference evidence="2" key="1">
    <citation type="submission" date="2023-03" db="EMBL/GenBank/DDBJ databases">
        <title>Massive genome expansion in bonnet fungi (Mycena s.s.) driven by repeated elements and novel gene families across ecological guilds.</title>
        <authorList>
            <consortium name="Lawrence Berkeley National Laboratory"/>
            <person name="Harder C.B."/>
            <person name="Miyauchi S."/>
            <person name="Viragh M."/>
            <person name="Kuo A."/>
            <person name="Thoen E."/>
            <person name="Andreopoulos B."/>
            <person name="Lu D."/>
            <person name="Skrede I."/>
            <person name="Drula E."/>
            <person name="Henrissat B."/>
            <person name="Morin E."/>
            <person name="Kohler A."/>
            <person name="Barry K."/>
            <person name="LaButti K."/>
            <person name="Morin E."/>
            <person name="Salamov A."/>
            <person name="Lipzen A."/>
            <person name="Mereny Z."/>
            <person name="Hegedus B."/>
            <person name="Baldrian P."/>
            <person name="Stursova M."/>
            <person name="Weitz H."/>
            <person name="Taylor A."/>
            <person name="Grigoriev I.V."/>
            <person name="Nagy L.G."/>
            <person name="Martin F."/>
            <person name="Kauserud H."/>
        </authorList>
    </citation>
    <scope>NUCLEOTIDE SEQUENCE</scope>
    <source>
        <strain evidence="2">9144</strain>
    </source>
</reference>
<gene>
    <name evidence="2" type="ORF">GGX14DRAFT_568407</name>
</gene>
<name>A0AAD6YAL6_9AGAR</name>
<dbReference type="EMBL" id="JARJCW010000041">
    <property type="protein sequence ID" value="KAJ7205958.1"/>
    <property type="molecule type" value="Genomic_DNA"/>
</dbReference>
<evidence type="ECO:0000313" key="3">
    <source>
        <dbReference type="Proteomes" id="UP001219525"/>
    </source>
</evidence>
<evidence type="ECO:0000256" key="1">
    <source>
        <dbReference type="SAM" id="MobiDB-lite"/>
    </source>
</evidence>
<feature type="region of interest" description="Disordered" evidence="1">
    <location>
        <begin position="44"/>
        <end position="129"/>
    </location>
</feature>
<feature type="compositionally biased region" description="Basic and acidic residues" evidence="1">
    <location>
        <begin position="75"/>
        <end position="101"/>
    </location>
</feature>
<accession>A0AAD6YAL6</accession>
<keyword evidence="3" id="KW-1185">Reference proteome</keyword>
<proteinExistence type="predicted"/>
<comment type="caution">
    <text evidence="2">The sequence shown here is derived from an EMBL/GenBank/DDBJ whole genome shotgun (WGS) entry which is preliminary data.</text>
</comment>